<comment type="caution">
    <text evidence="1">The sequence shown here is derived from an EMBL/GenBank/DDBJ whole genome shotgun (WGS) entry which is preliminary data.</text>
</comment>
<dbReference type="EMBL" id="DYDO01000005">
    <property type="protein sequence ID" value="DBA24134.1"/>
    <property type="molecule type" value="Genomic_DNA"/>
</dbReference>
<dbReference type="AlphaFoldDB" id="A0AAV2ZZQ8"/>
<sequence length="85" mass="9197">MSSSPPNSKLSLSPPLSPSLSLLLFCYKFLSGKKFHSTSDSMYIAPVAIKTGLDKPNGHKNRIPKAKLIQLQTISLLGNKADLIT</sequence>
<evidence type="ECO:0000313" key="2">
    <source>
        <dbReference type="Proteomes" id="UP001181693"/>
    </source>
</evidence>
<proteinExistence type="predicted"/>
<evidence type="ECO:0000313" key="1">
    <source>
        <dbReference type="EMBL" id="DBA24134.1"/>
    </source>
</evidence>
<accession>A0AAV2ZZQ8</accession>
<keyword evidence="2" id="KW-1185">Reference proteome</keyword>
<protein>
    <submittedName>
        <fullName evidence="1">Uncharacterized protein</fullName>
    </submittedName>
</protein>
<dbReference type="Proteomes" id="UP001181693">
    <property type="component" value="Unassembled WGS sequence"/>
</dbReference>
<name>A0AAV2ZZQ8_PYXAD</name>
<organism evidence="1 2">
    <name type="scientific">Pyxicephalus adspersus</name>
    <name type="common">African bullfrog</name>
    <dbReference type="NCBI Taxonomy" id="30357"/>
    <lineage>
        <taxon>Eukaryota</taxon>
        <taxon>Metazoa</taxon>
        <taxon>Chordata</taxon>
        <taxon>Craniata</taxon>
        <taxon>Vertebrata</taxon>
        <taxon>Euteleostomi</taxon>
        <taxon>Amphibia</taxon>
        <taxon>Batrachia</taxon>
        <taxon>Anura</taxon>
        <taxon>Neobatrachia</taxon>
        <taxon>Ranoidea</taxon>
        <taxon>Pyxicephalidae</taxon>
        <taxon>Pyxicephalinae</taxon>
        <taxon>Pyxicephalus</taxon>
    </lineage>
</organism>
<reference evidence="1" key="1">
    <citation type="thesis" date="2020" institute="ProQuest LLC" country="789 East Eisenhower Parkway, Ann Arbor, MI, USA">
        <title>Comparative Genomics and Chromosome Evolution.</title>
        <authorList>
            <person name="Mudd A.B."/>
        </authorList>
    </citation>
    <scope>NUCLEOTIDE SEQUENCE</scope>
    <source>
        <strain evidence="1">1538</strain>
        <tissue evidence="1">Blood</tissue>
    </source>
</reference>
<gene>
    <name evidence="1" type="ORF">GDO54_011833</name>
</gene>